<dbReference type="eggNOG" id="arCOG02416">
    <property type="taxonomic scope" value="Archaea"/>
</dbReference>
<feature type="domain" description="Archaeal Type IV pilin N-terminal" evidence="2">
    <location>
        <begin position="33"/>
        <end position="124"/>
    </location>
</feature>
<evidence type="ECO:0000313" key="3">
    <source>
        <dbReference type="EMBL" id="ADJ15932.1"/>
    </source>
</evidence>
<keyword evidence="1" id="KW-1133">Transmembrane helix</keyword>
<dbReference type="Pfam" id="PF07790">
    <property type="entry name" value="Pilin_N"/>
    <property type="match status" value="1"/>
</dbReference>
<dbReference type="Proteomes" id="UP000000390">
    <property type="component" value="Chromosome"/>
</dbReference>
<keyword evidence="1" id="KW-0472">Membrane</keyword>
<dbReference type="STRING" id="795797.HacjB3_12755"/>
<evidence type="ECO:0000313" key="6">
    <source>
        <dbReference type="Proteomes" id="UP000011645"/>
    </source>
</evidence>
<gene>
    <name evidence="3" type="ordered locus">HacjB3_12755</name>
    <name evidence="4" type="ORF">C497_07959</name>
</gene>
<dbReference type="InterPro" id="IPR012859">
    <property type="entry name" value="Pilin_N_archaeal"/>
</dbReference>
<dbReference type="AlphaFoldDB" id="D8J6X9"/>
<proteinExistence type="predicted"/>
<dbReference type="EMBL" id="AOHV01000024">
    <property type="protein sequence ID" value="ELY38028.1"/>
    <property type="molecule type" value="Genomic_DNA"/>
</dbReference>
<reference evidence="4 6" key="2">
    <citation type="journal article" date="2014" name="PLoS Genet.">
        <title>Phylogenetically driven sequencing of extremely halophilic archaea reveals strategies for static and dynamic osmo-response.</title>
        <authorList>
            <person name="Becker E.A."/>
            <person name="Seitzer P.M."/>
            <person name="Tritt A."/>
            <person name="Larsen D."/>
            <person name="Krusor M."/>
            <person name="Yao A.I."/>
            <person name="Wu D."/>
            <person name="Madern D."/>
            <person name="Eisen J.A."/>
            <person name="Darling A.E."/>
            <person name="Facciotti M.T."/>
        </authorList>
    </citation>
    <scope>NUCLEOTIDE SEQUENCE [LARGE SCALE GENOMIC DNA]</scope>
    <source>
        <strain evidence="4">B3</strain>
        <strain evidence="6">DSM 18796 / CECT 7217 / JCM 14584 / KCTC 4019 / B3</strain>
    </source>
</reference>
<evidence type="ECO:0000259" key="2">
    <source>
        <dbReference type="Pfam" id="PF07790"/>
    </source>
</evidence>
<dbReference type="InterPro" id="IPR013373">
    <property type="entry name" value="Flagellin/pilin_N_arc"/>
</dbReference>
<dbReference type="OrthoDB" id="118020at2157"/>
<keyword evidence="6" id="KW-1185">Reference proteome</keyword>
<dbReference type="KEGG" id="hje:HacjB3_12755"/>
<evidence type="ECO:0000256" key="1">
    <source>
        <dbReference type="SAM" id="Phobius"/>
    </source>
</evidence>
<dbReference type="Proteomes" id="UP000011645">
    <property type="component" value="Unassembled WGS sequence"/>
</dbReference>
<name>D8J6X9_HALJB</name>
<dbReference type="NCBIfam" id="TIGR02537">
    <property type="entry name" value="arch_flag_Nterm"/>
    <property type="match status" value="1"/>
</dbReference>
<evidence type="ECO:0000313" key="4">
    <source>
        <dbReference type="EMBL" id="ELY38028.1"/>
    </source>
</evidence>
<keyword evidence="1" id="KW-0812">Transmembrane</keyword>
<accession>D8J6X9</accession>
<evidence type="ECO:0000313" key="5">
    <source>
        <dbReference type="Proteomes" id="UP000000390"/>
    </source>
</evidence>
<sequence length="150" mass="15573">MVTALFSSFRVQTIMSLKTLTHKVRGLCSGEDRGVSPVIGVILMVAITVILAAVIGAFVLGLGDDLGENPQASISTSNGNVTVDSLGNADGIAITDDSNSVQTTIESTGGSDTIDDGDTRVWVYIGDTPADGENMDEYNGDAQLMESDLS</sequence>
<protein>
    <recommendedName>
        <fullName evidence="2">Archaeal Type IV pilin N-terminal domain-containing protein</fullName>
    </recommendedName>
</protein>
<dbReference type="EMBL" id="CP002062">
    <property type="protein sequence ID" value="ADJ15932.1"/>
    <property type="molecule type" value="Genomic_DNA"/>
</dbReference>
<reference evidence="3 5" key="1">
    <citation type="journal article" date="2010" name="J. Bacteriol.">
        <title>Complete genome sequence of Halalkalicoccus jeotgali B3(T), an extremely halophilic archaeon.</title>
        <authorList>
            <person name="Roh S.W."/>
            <person name="Nam Y.D."/>
            <person name="Nam S.H."/>
            <person name="Choi S.H."/>
            <person name="Park H.S."/>
            <person name="Bae J.W."/>
        </authorList>
    </citation>
    <scope>NUCLEOTIDE SEQUENCE [LARGE SCALE GENOMIC DNA]</scope>
    <source>
        <strain evidence="3">B3</strain>
        <strain evidence="5">DSM 18796 / CECT 7217 / JCM 14584 / KCTC 4019 / B3</strain>
    </source>
</reference>
<dbReference type="HOGENOM" id="CLU_116126_3_0_2"/>
<feature type="transmembrane region" description="Helical" evidence="1">
    <location>
        <begin position="39"/>
        <end position="62"/>
    </location>
</feature>
<organism evidence="3 5">
    <name type="scientific">Halalkalicoccus jeotgali (strain DSM 18796 / CECT 7217 / JCM 14584 / KCTC 4019 / B3)</name>
    <dbReference type="NCBI Taxonomy" id="795797"/>
    <lineage>
        <taxon>Archaea</taxon>
        <taxon>Methanobacteriati</taxon>
        <taxon>Methanobacteriota</taxon>
        <taxon>Stenosarchaea group</taxon>
        <taxon>Halobacteria</taxon>
        <taxon>Halobacteriales</taxon>
        <taxon>Halococcaceae</taxon>
        <taxon>Halalkalicoccus</taxon>
    </lineage>
</organism>